<sequence>MLSDRELFNENFYLAANQDVAAAVSKGEFASGFDHFSQFGEFERRNPSAFFDSAYYLQQNLDVATEVNAGKTTAFEHFIVFGQSERRNPNLLFDTGFYLRNNSDVAVAVGADLLTGIEHFVKFGADELRNPSRFFDTNFYLNRNPDVARATQKDEITGVEHYIEFGQFEGRIPRQLFSQMFVFGDSLSDDGNLFALTGGAVPPSPPYFNGRFSNGLVWVEDLAPTLALPVNPSTNFAVGGATSGTLNTGSSLLPGLQQQIDNFVVANRASADPNGLYVVWAGAK</sequence>
<reference evidence="1" key="1">
    <citation type="journal article" date="2015" name="ISME J.">
        <title>Draft Genome Sequence of Streptomyces incarnatus NRRL8089, which Produces the Nucleoside Antibiotic Sinefungin.</title>
        <authorList>
            <person name="Oshima K."/>
            <person name="Hattori M."/>
            <person name="Shimizu H."/>
            <person name="Fukuda K."/>
            <person name="Nemoto M."/>
            <person name="Inagaki K."/>
            <person name="Tamura T."/>
        </authorList>
    </citation>
    <scope>NUCLEOTIDE SEQUENCE</scope>
    <source>
        <strain evidence="1">FACHB-1375</strain>
    </source>
</reference>
<name>A0A926VJC9_9CYAN</name>
<dbReference type="AlphaFoldDB" id="A0A926VJC9"/>
<evidence type="ECO:0000313" key="2">
    <source>
        <dbReference type="Proteomes" id="UP000641646"/>
    </source>
</evidence>
<protein>
    <submittedName>
        <fullName evidence="1">Uncharacterized protein</fullName>
    </submittedName>
</protein>
<dbReference type="GO" id="GO:0016788">
    <property type="term" value="F:hydrolase activity, acting on ester bonds"/>
    <property type="evidence" value="ECO:0007669"/>
    <property type="project" value="InterPro"/>
</dbReference>
<proteinExistence type="predicted"/>
<organism evidence="1 2">
    <name type="scientific">Aerosakkonema funiforme FACHB-1375</name>
    <dbReference type="NCBI Taxonomy" id="2949571"/>
    <lineage>
        <taxon>Bacteria</taxon>
        <taxon>Bacillati</taxon>
        <taxon>Cyanobacteriota</taxon>
        <taxon>Cyanophyceae</taxon>
        <taxon>Oscillatoriophycideae</taxon>
        <taxon>Aerosakkonematales</taxon>
        <taxon>Aerosakkonemataceae</taxon>
        <taxon>Aerosakkonema</taxon>
    </lineage>
</organism>
<evidence type="ECO:0000313" key="1">
    <source>
        <dbReference type="EMBL" id="MBD2184924.1"/>
    </source>
</evidence>
<dbReference type="RefSeq" id="WP_190472276.1">
    <property type="nucleotide sequence ID" value="NZ_JACJPW010000099.1"/>
</dbReference>
<reference evidence="1" key="2">
    <citation type="submission" date="2020-08" db="EMBL/GenBank/DDBJ databases">
        <authorList>
            <person name="Chen M."/>
            <person name="Teng W."/>
            <person name="Zhao L."/>
            <person name="Hu C."/>
            <person name="Zhou Y."/>
            <person name="Han B."/>
            <person name="Song L."/>
            <person name="Shu W."/>
        </authorList>
    </citation>
    <scope>NUCLEOTIDE SEQUENCE</scope>
    <source>
        <strain evidence="1">FACHB-1375</strain>
    </source>
</reference>
<dbReference type="InterPro" id="IPR001087">
    <property type="entry name" value="GDSL"/>
</dbReference>
<keyword evidence="2" id="KW-1185">Reference proteome</keyword>
<dbReference type="InterPro" id="IPR036514">
    <property type="entry name" value="SGNH_hydro_sf"/>
</dbReference>
<dbReference type="Pfam" id="PF00657">
    <property type="entry name" value="Lipase_GDSL"/>
    <property type="match status" value="1"/>
</dbReference>
<dbReference type="Proteomes" id="UP000641646">
    <property type="component" value="Unassembled WGS sequence"/>
</dbReference>
<dbReference type="Gene3D" id="3.40.50.1110">
    <property type="entry name" value="SGNH hydrolase"/>
    <property type="match status" value="1"/>
</dbReference>
<comment type="caution">
    <text evidence="1">The sequence shown here is derived from an EMBL/GenBank/DDBJ whole genome shotgun (WGS) entry which is preliminary data.</text>
</comment>
<gene>
    <name evidence="1" type="ORF">H6G03_28280</name>
</gene>
<dbReference type="EMBL" id="JACJPW010000099">
    <property type="protein sequence ID" value="MBD2184924.1"/>
    <property type="molecule type" value="Genomic_DNA"/>
</dbReference>
<accession>A0A926VJC9</accession>